<dbReference type="InterPro" id="IPR035965">
    <property type="entry name" value="PAS-like_dom_sf"/>
</dbReference>
<dbReference type="CDD" id="cd01949">
    <property type="entry name" value="GGDEF"/>
    <property type="match status" value="1"/>
</dbReference>
<dbReference type="SUPFAM" id="SSF55785">
    <property type="entry name" value="PYP-like sensor domain (PAS domain)"/>
    <property type="match status" value="1"/>
</dbReference>
<dbReference type="AlphaFoldDB" id="A0A198FXC9"/>
<reference evidence="2 3" key="1">
    <citation type="submission" date="2016-04" db="EMBL/GenBank/DDBJ databases">
        <title>ATOL: Assembling a taxonomically balanced genome-scale reconstruction of the evolutionary history of the Enterobacteriaceae.</title>
        <authorList>
            <person name="Plunkett G.III."/>
            <person name="Neeno-Eckwall E.C."/>
            <person name="Glasner J.D."/>
            <person name="Perna N.T."/>
        </authorList>
    </citation>
    <scope>NUCLEOTIDE SEQUENCE [LARGE SCALE GENOMIC DNA]</scope>
    <source>
        <strain evidence="2 3">ATCC 19692</strain>
    </source>
</reference>
<dbReference type="RefSeq" id="WP_066749622.1">
    <property type="nucleotide sequence ID" value="NZ_LXEN01000078.1"/>
</dbReference>
<dbReference type="InterPro" id="IPR029787">
    <property type="entry name" value="Nucleotide_cyclase"/>
</dbReference>
<sequence>MNDMIFNNDDSNWLLMKQFVNNAFMMLVTDINGIIVYANKKYCDFNKVILEDLQNKKHDQFYLIDEDKIKFFMKNKGVYRLEVKKNNHIEKEIWEDVSIVPFFDENKISHFAFISLDVTDKVELRNELFNKSYIDYLTGIPNRLSIVEKIENEYLNINKTPSFCVGIIDCDKFKIINDEFGHHVGDKVLCEISKRLFQLEEKGAYCGRLGGDEFAIVFPQGLRSCSVTLLEIIELLWRLMETPININANSMLTPSISLGISEYPKDGETLSELLKSADETLYSIKEKGGNKYGFYSECK</sequence>
<keyword evidence="3" id="KW-1185">Reference proteome</keyword>
<dbReference type="PROSITE" id="PS50887">
    <property type="entry name" value="GGDEF"/>
    <property type="match status" value="1"/>
</dbReference>
<dbReference type="SUPFAM" id="SSF55073">
    <property type="entry name" value="Nucleotide cyclase"/>
    <property type="match status" value="1"/>
</dbReference>
<keyword evidence="2" id="KW-0456">Lyase</keyword>
<dbReference type="Gene3D" id="3.30.70.270">
    <property type="match status" value="1"/>
</dbReference>
<comment type="caution">
    <text evidence="2">The sequence shown here is derived from an EMBL/GenBank/DDBJ whole genome shotgun (WGS) entry which is preliminary data.</text>
</comment>
<evidence type="ECO:0000313" key="3">
    <source>
        <dbReference type="Proteomes" id="UP000094023"/>
    </source>
</evidence>
<dbReference type="PANTHER" id="PTHR46663">
    <property type="entry name" value="DIGUANYLATE CYCLASE DGCT-RELATED"/>
    <property type="match status" value="1"/>
</dbReference>
<gene>
    <name evidence="2" type="ORF">M983_1650</name>
</gene>
<feature type="domain" description="GGDEF" evidence="1">
    <location>
        <begin position="161"/>
        <end position="297"/>
    </location>
</feature>
<dbReference type="NCBIfam" id="TIGR00229">
    <property type="entry name" value="sensory_box"/>
    <property type="match status" value="1"/>
</dbReference>
<dbReference type="STRING" id="1354337.M983_1650"/>
<name>A0A198FXC9_9GAMM</name>
<accession>A0A198FXC9</accession>
<dbReference type="Gene3D" id="3.30.450.20">
    <property type="entry name" value="PAS domain"/>
    <property type="match status" value="1"/>
</dbReference>
<organism evidence="2 3">
    <name type="scientific">Proteus myxofaciens ATCC 19692</name>
    <dbReference type="NCBI Taxonomy" id="1354337"/>
    <lineage>
        <taxon>Bacteria</taxon>
        <taxon>Pseudomonadati</taxon>
        <taxon>Pseudomonadota</taxon>
        <taxon>Gammaproteobacteria</taxon>
        <taxon>Enterobacterales</taxon>
        <taxon>Morganellaceae</taxon>
        <taxon>Proteus</taxon>
    </lineage>
</organism>
<dbReference type="InterPro" id="IPR043128">
    <property type="entry name" value="Rev_trsase/Diguanyl_cyclase"/>
</dbReference>
<dbReference type="SMART" id="SM00267">
    <property type="entry name" value="GGDEF"/>
    <property type="match status" value="1"/>
</dbReference>
<dbReference type="Pfam" id="PF00990">
    <property type="entry name" value="GGDEF"/>
    <property type="match status" value="1"/>
</dbReference>
<dbReference type="EC" id="4.6.-.-" evidence="2"/>
<proteinExistence type="predicted"/>
<dbReference type="InterPro" id="IPR000014">
    <property type="entry name" value="PAS"/>
</dbReference>
<dbReference type="GO" id="GO:0016829">
    <property type="term" value="F:lyase activity"/>
    <property type="evidence" value="ECO:0007669"/>
    <property type="project" value="UniProtKB-KW"/>
</dbReference>
<dbReference type="PANTHER" id="PTHR46663:SF2">
    <property type="entry name" value="GGDEF DOMAIN-CONTAINING PROTEIN"/>
    <property type="match status" value="1"/>
</dbReference>
<dbReference type="InterPro" id="IPR052163">
    <property type="entry name" value="DGC-Regulatory_Protein"/>
</dbReference>
<protein>
    <submittedName>
        <fullName evidence="2">Sensory box/GGDEF family protein</fullName>
        <ecNumber evidence="2">4.6.-.-</ecNumber>
    </submittedName>
</protein>
<dbReference type="EMBL" id="LXEN01000078">
    <property type="protein sequence ID" value="OAT29365.1"/>
    <property type="molecule type" value="Genomic_DNA"/>
</dbReference>
<dbReference type="NCBIfam" id="TIGR00254">
    <property type="entry name" value="GGDEF"/>
    <property type="match status" value="1"/>
</dbReference>
<dbReference type="Proteomes" id="UP000094023">
    <property type="component" value="Unassembled WGS sequence"/>
</dbReference>
<evidence type="ECO:0000313" key="2">
    <source>
        <dbReference type="EMBL" id="OAT29365.1"/>
    </source>
</evidence>
<dbReference type="InterPro" id="IPR000160">
    <property type="entry name" value="GGDEF_dom"/>
</dbReference>
<evidence type="ECO:0000259" key="1">
    <source>
        <dbReference type="PROSITE" id="PS50887"/>
    </source>
</evidence>
<dbReference type="PATRIC" id="fig|1354337.4.peg.1690"/>
<dbReference type="OrthoDB" id="9812260at2"/>